<dbReference type="Pfam" id="PF14029">
    <property type="entry name" value="DUF4244"/>
    <property type="match status" value="1"/>
</dbReference>
<keyword evidence="1" id="KW-0812">Transmembrane</keyword>
<reference evidence="2 3" key="1">
    <citation type="submission" date="2020-03" db="EMBL/GenBank/DDBJ databases">
        <title>Draft genome of Streptomyces sp. ventii, isolated from the Axial Seamount in the Pacific Ocean, and resequencing of the two type strains Streptomyces lonarensis strain NCL 716 and Streptomyces bohaiensis strain 11A07.</title>
        <authorList>
            <person name="Loughran R.M."/>
            <person name="Pfannmuller K.M."/>
            <person name="Wasson B.J."/>
            <person name="Deadmond M.C."/>
            <person name="Paddock B.E."/>
            <person name="Koyack M.J."/>
            <person name="Gallegos D.A."/>
            <person name="Mitchell E.A."/>
            <person name="Ushijima B."/>
            <person name="Saw J.H."/>
            <person name="Mcphail K.L."/>
            <person name="Videau P."/>
        </authorList>
    </citation>
    <scope>NUCLEOTIDE SEQUENCE [LARGE SCALE GENOMIC DNA]</scope>
    <source>
        <strain evidence="2 3">NCL716</strain>
    </source>
</reference>
<gene>
    <name evidence="2" type="ORF">HCN56_16520</name>
</gene>
<name>A0A7X6D2T9_9ACTN</name>
<evidence type="ECO:0000256" key="1">
    <source>
        <dbReference type="SAM" id="Phobius"/>
    </source>
</evidence>
<dbReference type="AlphaFoldDB" id="A0A7X6D2T9"/>
<protein>
    <submittedName>
        <fullName evidence="2">DUF4244 domain-containing protein</fullName>
    </submittedName>
</protein>
<keyword evidence="1" id="KW-0472">Membrane</keyword>
<evidence type="ECO:0000313" key="3">
    <source>
        <dbReference type="Proteomes" id="UP000578686"/>
    </source>
</evidence>
<dbReference type="InterPro" id="IPR025338">
    <property type="entry name" value="DUF4244"/>
</dbReference>
<dbReference type="EMBL" id="JAAVJD010000134">
    <property type="protein sequence ID" value="NJQ07143.1"/>
    <property type="molecule type" value="Genomic_DNA"/>
</dbReference>
<keyword evidence="3" id="KW-1185">Reference proteome</keyword>
<proteinExistence type="predicted"/>
<sequence length="45" mass="4509">MSTAEYAVGTVAAAGLAAVLYQVVTSDTVSSALRGLVERALDAPL</sequence>
<keyword evidence="1" id="KW-1133">Transmembrane helix</keyword>
<accession>A0A7X6D2T9</accession>
<dbReference type="Proteomes" id="UP000578686">
    <property type="component" value="Unassembled WGS sequence"/>
</dbReference>
<organism evidence="2 3">
    <name type="scientific">Streptomyces lonarensis</name>
    <dbReference type="NCBI Taxonomy" id="700599"/>
    <lineage>
        <taxon>Bacteria</taxon>
        <taxon>Bacillati</taxon>
        <taxon>Actinomycetota</taxon>
        <taxon>Actinomycetes</taxon>
        <taxon>Kitasatosporales</taxon>
        <taxon>Streptomycetaceae</taxon>
        <taxon>Streptomyces</taxon>
    </lineage>
</organism>
<feature type="transmembrane region" description="Helical" evidence="1">
    <location>
        <begin position="6"/>
        <end position="24"/>
    </location>
</feature>
<comment type="caution">
    <text evidence="2">The sequence shown here is derived from an EMBL/GenBank/DDBJ whole genome shotgun (WGS) entry which is preliminary data.</text>
</comment>
<evidence type="ECO:0000313" key="2">
    <source>
        <dbReference type="EMBL" id="NJQ07143.1"/>
    </source>
</evidence>